<keyword evidence="4" id="KW-1185">Reference proteome</keyword>
<dbReference type="EMBL" id="FJNE01000002">
    <property type="protein sequence ID" value="CZQ86452.1"/>
    <property type="molecule type" value="Genomic_DNA"/>
</dbReference>
<dbReference type="GO" id="GO:0006541">
    <property type="term" value="P:glutamine metabolic process"/>
    <property type="evidence" value="ECO:0007669"/>
    <property type="project" value="TreeGrafter"/>
</dbReference>
<organism evidence="3 4">
    <name type="scientific">Trichococcus palustris</name>
    <dbReference type="NCBI Taxonomy" id="140314"/>
    <lineage>
        <taxon>Bacteria</taxon>
        <taxon>Bacillati</taxon>
        <taxon>Bacillota</taxon>
        <taxon>Bacilli</taxon>
        <taxon>Lactobacillales</taxon>
        <taxon>Carnobacteriaceae</taxon>
        <taxon>Trichococcus</taxon>
    </lineage>
</organism>
<proteinExistence type="predicted"/>
<dbReference type="GO" id="GO:0006528">
    <property type="term" value="P:asparagine metabolic process"/>
    <property type="evidence" value="ECO:0007669"/>
    <property type="project" value="TreeGrafter"/>
</dbReference>
<evidence type="ECO:0000256" key="1">
    <source>
        <dbReference type="ARBA" id="ARBA00022801"/>
    </source>
</evidence>
<gene>
    <name evidence="3" type="ORF">Tpal_774</name>
</gene>
<dbReference type="GO" id="GO:0050152">
    <property type="term" value="F:omega-amidase activity"/>
    <property type="evidence" value="ECO:0007669"/>
    <property type="project" value="TreeGrafter"/>
</dbReference>
<evidence type="ECO:0000259" key="2">
    <source>
        <dbReference type="PROSITE" id="PS50263"/>
    </source>
</evidence>
<evidence type="ECO:0000313" key="4">
    <source>
        <dbReference type="Proteomes" id="UP000242754"/>
    </source>
</evidence>
<dbReference type="Gene3D" id="3.60.110.10">
    <property type="entry name" value="Carbon-nitrogen hydrolase"/>
    <property type="match status" value="1"/>
</dbReference>
<dbReference type="InterPro" id="IPR003010">
    <property type="entry name" value="C-N_Hydrolase"/>
</dbReference>
<dbReference type="GO" id="GO:0006107">
    <property type="term" value="P:oxaloacetate metabolic process"/>
    <property type="evidence" value="ECO:0007669"/>
    <property type="project" value="TreeGrafter"/>
</dbReference>
<evidence type="ECO:0000313" key="3">
    <source>
        <dbReference type="EMBL" id="CZQ86452.1"/>
    </source>
</evidence>
<dbReference type="InterPro" id="IPR036526">
    <property type="entry name" value="C-N_Hydrolase_sf"/>
</dbReference>
<dbReference type="InterPro" id="IPR045254">
    <property type="entry name" value="Nit1/2_C-N_Hydrolase"/>
</dbReference>
<dbReference type="AlphaFoldDB" id="A0A143YDN6"/>
<sequence>MKIGLVQMKVIDDKGKNLIHAENLLRDAASKGADLIVLPEMFNTPYDNSYFPEYAEERGGETYVRLSKMAKDNHVYLVGGSVPRREDGKIYNTSYVFDRKGDKIYEHSKVHLFDIQIEGGQHFRESDILSPGDKFGVFPTEFGIFGLGICFDIRFAAEFQKMQQEGAVLCIVPGAFNMTTGPAHWELTFRARALDNELFMVGVSPARDLDFSYHAYGHSIVTNPWGEVVVQLGFDEEVKIVEIDLDMVDSIRRQLPILE</sequence>
<dbReference type="PROSITE" id="PS50263">
    <property type="entry name" value="CN_HYDROLASE"/>
    <property type="match status" value="1"/>
</dbReference>
<protein>
    <submittedName>
        <fullName evidence="3">Carbon-nitrogen hydrolase</fullName>
    </submittedName>
</protein>
<reference evidence="3 4" key="1">
    <citation type="submission" date="2016-02" db="EMBL/GenBank/DDBJ databases">
        <authorList>
            <person name="Wen L."/>
            <person name="He K."/>
            <person name="Yang H."/>
        </authorList>
    </citation>
    <scope>NUCLEOTIDE SEQUENCE [LARGE SCALE GENOMIC DNA]</scope>
    <source>
        <strain evidence="3">Trichococcus palustris</strain>
    </source>
</reference>
<dbReference type="RefSeq" id="WP_087031660.1">
    <property type="nucleotide sequence ID" value="NZ_FJNE01000002.1"/>
</dbReference>
<dbReference type="OrthoDB" id="9811121at2"/>
<dbReference type="Pfam" id="PF00795">
    <property type="entry name" value="CN_hydrolase"/>
    <property type="match status" value="1"/>
</dbReference>
<dbReference type="Proteomes" id="UP000242754">
    <property type="component" value="Unassembled WGS sequence"/>
</dbReference>
<accession>A0A143YDN6</accession>
<dbReference type="SUPFAM" id="SSF56317">
    <property type="entry name" value="Carbon-nitrogen hydrolase"/>
    <property type="match status" value="1"/>
</dbReference>
<dbReference type="PANTHER" id="PTHR23088:SF30">
    <property type="entry name" value="OMEGA-AMIDASE NIT2"/>
    <property type="match status" value="1"/>
</dbReference>
<dbReference type="CDD" id="cd07572">
    <property type="entry name" value="nit"/>
    <property type="match status" value="1"/>
</dbReference>
<name>A0A143YDN6_9LACT</name>
<dbReference type="STRING" id="140314.SAMN04488076_101258"/>
<feature type="domain" description="CN hydrolase" evidence="2">
    <location>
        <begin position="1"/>
        <end position="245"/>
    </location>
</feature>
<dbReference type="PANTHER" id="PTHR23088">
    <property type="entry name" value="NITRILASE-RELATED"/>
    <property type="match status" value="1"/>
</dbReference>
<keyword evidence="1 3" id="KW-0378">Hydrolase</keyword>